<proteinExistence type="predicted"/>
<reference evidence="1" key="1">
    <citation type="submission" date="2021-02" db="EMBL/GenBank/DDBJ databases">
        <authorList>
            <person name="Palmer J.M."/>
        </authorList>
    </citation>
    <scope>NUCLEOTIDE SEQUENCE</scope>
    <source>
        <strain evidence="1">SCRP23</strain>
    </source>
</reference>
<protein>
    <submittedName>
        <fullName evidence="1">Uncharacterized protein</fullName>
    </submittedName>
</protein>
<dbReference type="EMBL" id="JAGDFL010000014">
    <property type="protein sequence ID" value="KAG7401334.1"/>
    <property type="molecule type" value="Genomic_DNA"/>
</dbReference>
<name>A0A8T1X7L2_9STRA</name>
<dbReference type="Proteomes" id="UP000693981">
    <property type="component" value="Unassembled WGS sequence"/>
</dbReference>
<evidence type="ECO:0000313" key="1">
    <source>
        <dbReference type="EMBL" id="KAG7401334.1"/>
    </source>
</evidence>
<evidence type="ECO:0000313" key="2">
    <source>
        <dbReference type="Proteomes" id="UP000693981"/>
    </source>
</evidence>
<dbReference type="OrthoDB" id="160573at2759"/>
<accession>A0A8T1X7L2</accession>
<dbReference type="AlphaFoldDB" id="A0A8T1X7L2"/>
<comment type="caution">
    <text evidence="1">The sequence shown here is derived from an EMBL/GenBank/DDBJ whole genome shotgun (WGS) entry which is preliminary data.</text>
</comment>
<sequence length="414" mass="47428">MEHLPFPLFSIVVAFAVHDYSEELVPNKRKLPVEGLQTLALVCKPWSCNIQSLVSRFQLSTFTLQVSTGSRSELLAIQRRLADHGAPILDLRVCFKDAALGGPFPRRNAGFPSRAETRDDVEIPWEIVLSRLPTLQRLDLSQVPLPSKHVALILQNAAKFCRNIEAVMLSGVEDFELSQVDFTSICGALYAAMETWRAGKQKTGLRQLTVPAIGEVDRFKACKTFFDNVVAYCPDVEYVDGYKQTLCELDKLTCRDDWMITLEQWEKFNATCTKLREFHWVVAPFGDPFFRVFGEYVKPQLKKLTLAVNMLWEWDSYFEACRRGKAFRSIIELGLYTAEAEPSPWMPVELRHPELLDPDSLPIDYELPADYFDDYGGYGDYGDYGDYDDYDDYLDYGDYDDGDFYDGNADELWE</sequence>
<organism evidence="1 2">
    <name type="scientific">Phytophthora boehmeriae</name>
    <dbReference type="NCBI Taxonomy" id="109152"/>
    <lineage>
        <taxon>Eukaryota</taxon>
        <taxon>Sar</taxon>
        <taxon>Stramenopiles</taxon>
        <taxon>Oomycota</taxon>
        <taxon>Peronosporomycetes</taxon>
        <taxon>Peronosporales</taxon>
        <taxon>Peronosporaceae</taxon>
        <taxon>Phytophthora</taxon>
    </lineage>
</organism>
<keyword evidence="2" id="KW-1185">Reference proteome</keyword>
<gene>
    <name evidence="1" type="ORF">PHYBOEH_001750</name>
</gene>